<name>A0A2J8A3J4_9CHLO</name>
<sequence length="91" mass="10077">MATSIRHKCTWTTMVTTLAKPLRFRMLSGSAMPIPPAKDLTLTVIISVQCRPLRRHPACACTPSFRQAFPKLTPSSVVFMPSIETTSRTSN</sequence>
<proteinExistence type="predicted"/>
<dbReference type="AlphaFoldDB" id="A0A2J8A3J4"/>
<dbReference type="Proteomes" id="UP000236333">
    <property type="component" value="Unassembled WGS sequence"/>
</dbReference>
<protein>
    <submittedName>
        <fullName evidence="1">Uncharacterized protein</fullName>
    </submittedName>
</protein>
<keyword evidence="2" id="KW-1185">Reference proteome</keyword>
<evidence type="ECO:0000313" key="2">
    <source>
        <dbReference type="Proteomes" id="UP000236333"/>
    </source>
</evidence>
<reference evidence="1 2" key="1">
    <citation type="journal article" date="2017" name="Mol. Biol. Evol.">
        <title>The 4-celled Tetrabaena socialis nuclear genome reveals the essential components for genetic control of cell number at the origin of multicellularity in the volvocine lineage.</title>
        <authorList>
            <person name="Featherston J."/>
            <person name="Arakaki Y."/>
            <person name="Hanschen E.R."/>
            <person name="Ferris P.J."/>
            <person name="Michod R.E."/>
            <person name="Olson B.J.S.C."/>
            <person name="Nozaki H."/>
            <person name="Durand P.M."/>
        </authorList>
    </citation>
    <scope>NUCLEOTIDE SEQUENCE [LARGE SCALE GENOMIC DNA]</scope>
    <source>
        <strain evidence="1 2">NIES-571</strain>
    </source>
</reference>
<dbReference type="EMBL" id="PGGS01000198">
    <property type="protein sequence ID" value="PNH07091.1"/>
    <property type="molecule type" value="Genomic_DNA"/>
</dbReference>
<organism evidence="1 2">
    <name type="scientific">Tetrabaena socialis</name>
    <dbReference type="NCBI Taxonomy" id="47790"/>
    <lineage>
        <taxon>Eukaryota</taxon>
        <taxon>Viridiplantae</taxon>
        <taxon>Chlorophyta</taxon>
        <taxon>core chlorophytes</taxon>
        <taxon>Chlorophyceae</taxon>
        <taxon>CS clade</taxon>
        <taxon>Chlamydomonadales</taxon>
        <taxon>Tetrabaenaceae</taxon>
        <taxon>Tetrabaena</taxon>
    </lineage>
</organism>
<gene>
    <name evidence="1" type="ORF">TSOC_006481</name>
</gene>
<comment type="caution">
    <text evidence="1">The sequence shown here is derived from an EMBL/GenBank/DDBJ whole genome shotgun (WGS) entry which is preliminary data.</text>
</comment>
<accession>A0A2J8A3J4</accession>
<evidence type="ECO:0000313" key="1">
    <source>
        <dbReference type="EMBL" id="PNH07091.1"/>
    </source>
</evidence>